<proteinExistence type="predicted"/>
<organism evidence="2 3">
    <name type="scientific">Albidovulum litorale</name>
    <dbReference type="NCBI Taxonomy" id="2984134"/>
    <lineage>
        <taxon>Bacteria</taxon>
        <taxon>Pseudomonadati</taxon>
        <taxon>Pseudomonadota</taxon>
        <taxon>Alphaproteobacteria</taxon>
        <taxon>Rhodobacterales</taxon>
        <taxon>Paracoccaceae</taxon>
        <taxon>Albidovulum</taxon>
    </lineage>
</organism>
<name>A0ABT2ZJ68_9RHOB</name>
<dbReference type="Pfam" id="PF01047">
    <property type="entry name" value="MarR"/>
    <property type="match status" value="1"/>
</dbReference>
<dbReference type="PROSITE" id="PS50995">
    <property type="entry name" value="HTH_MARR_2"/>
    <property type="match status" value="1"/>
</dbReference>
<accession>A0ABT2ZJ68</accession>
<evidence type="ECO:0000259" key="1">
    <source>
        <dbReference type="PROSITE" id="PS50995"/>
    </source>
</evidence>
<dbReference type="PRINTS" id="PR00598">
    <property type="entry name" value="HTHMARR"/>
</dbReference>
<dbReference type="InterPro" id="IPR036390">
    <property type="entry name" value="WH_DNA-bd_sf"/>
</dbReference>
<sequence length="152" mass="17162">MNLTSSTISREWTNVTEKPEYRLEDQVGFKLRLANQRHLEIFASEMPDLTPRQFAVLAKLKDEGTTSQNQLGRLVAMDAATTKGVVERLSRKGMIATAPSPTDRRRIEISLTDEGRAVLDHVVPIAAQISERTLRNLTPRERARLLVLLDKL</sequence>
<evidence type="ECO:0000313" key="2">
    <source>
        <dbReference type="EMBL" id="MCV2871174.1"/>
    </source>
</evidence>
<dbReference type="Proteomes" id="UP001652564">
    <property type="component" value="Unassembled WGS sequence"/>
</dbReference>
<dbReference type="EMBL" id="JAOWKZ010000001">
    <property type="protein sequence ID" value="MCV2871174.1"/>
    <property type="molecule type" value="Genomic_DNA"/>
</dbReference>
<comment type="caution">
    <text evidence="2">The sequence shown here is derived from an EMBL/GenBank/DDBJ whole genome shotgun (WGS) entry which is preliminary data.</text>
</comment>
<reference evidence="2 3" key="1">
    <citation type="submission" date="2022-10" db="EMBL/GenBank/DDBJ databases">
        <title>Defluviimonas sp. nov., isolated from ocean surface sediments.</title>
        <authorList>
            <person name="He W."/>
            <person name="Wang L."/>
            <person name="Zhang D.-F."/>
        </authorList>
    </citation>
    <scope>NUCLEOTIDE SEQUENCE [LARGE SCALE GENOMIC DNA]</scope>
    <source>
        <strain evidence="2 3">WL0050</strain>
    </source>
</reference>
<dbReference type="Gene3D" id="1.10.10.10">
    <property type="entry name" value="Winged helix-like DNA-binding domain superfamily/Winged helix DNA-binding domain"/>
    <property type="match status" value="1"/>
</dbReference>
<gene>
    <name evidence="2" type="ORF">OEZ71_02570</name>
</gene>
<dbReference type="PANTHER" id="PTHR33164">
    <property type="entry name" value="TRANSCRIPTIONAL REGULATOR, MARR FAMILY"/>
    <property type="match status" value="1"/>
</dbReference>
<keyword evidence="3" id="KW-1185">Reference proteome</keyword>
<dbReference type="InterPro" id="IPR039422">
    <property type="entry name" value="MarR/SlyA-like"/>
</dbReference>
<evidence type="ECO:0000313" key="3">
    <source>
        <dbReference type="Proteomes" id="UP001652564"/>
    </source>
</evidence>
<dbReference type="RefSeq" id="WP_263738359.1">
    <property type="nucleotide sequence ID" value="NZ_JAOWKZ010000001.1"/>
</dbReference>
<dbReference type="SUPFAM" id="SSF46785">
    <property type="entry name" value="Winged helix' DNA-binding domain"/>
    <property type="match status" value="1"/>
</dbReference>
<feature type="domain" description="HTH marR-type" evidence="1">
    <location>
        <begin position="24"/>
        <end position="152"/>
    </location>
</feature>
<protein>
    <submittedName>
        <fullName evidence="2">MarR family transcriptional regulator</fullName>
    </submittedName>
</protein>
<dbReference type="InterPro" id="IPR000835">
    <property type="entry name" value="HTH_MarR-typ"/>
</dbReference>
<dbReference type="SMART" id="SM00347">
    <property type="entry name" value="HTH_MARR"/>
    <property type="match status" value="1"/>
</dbReference>
<dbReference type="InterPro" id="IPR036388">
    <property type="entry name" value="WH-like_DNA-bd_sf"/>
</dbReference>
<dbReference type="PANTHER" id="PTHR33164:SF95">
    <property type="entry name" value="TRANSCRIPTIONAL REGULATOR"/>
    <property type="match status" value="1"/>
</dbReference>